<name>A0A1V2LT04_PICKU</name>
<dbReference type="EMBL" id="MQVM01000005">
    <property type="protein sequence ID" value="ONH75953.1"/>
    <property type="molecule type" value="Genomic_DNA"/>
</dbReference>
<evidence type="ECO:0000256" key="10">
    <source>
        <dbReference type="ARBA" id="ARBA00022989"/>
    </source>
</evidence>
<evidence type="ECO:0000256" key="14">
    <source>
        <dbReference type="ARBA" id="ARBA00032515"/>
    </source>
</evidence>
<evidence type="ECO:0000256" key="16">
    <source>
        <dbReference type="SAM" id="Phobius"/>
    </source>
</evidence>
<dbReference type="UniPathway" id="UPA00378"/>
<keyword evidence="11 16" id="KW-0472">Membrane</keyword>
<dbReference type="AlphaFoldDB" id="A0A1V2LT04"/>
<keyword evidence="8 16" id="KW-0812">Transmembrane</keyword>
<evidence type="ECO:0000256" key="8">
    <source>
        <dbReference type="ARBA" id="ARBA00022692"/>
    </source>
</evidence>
<protein>
    <recommendedName>
        <fullName evidence="5">GDP-Man:Man(3)GlcNAc(2)-PP-Dol alpha-1,2-mannosyltransferase</fullName>
        <ecNumber evidence="4">2.4.1.131</ecNumber>
    </recommendedName>
    <alternativeName>
        <fullName evidence="12">Alpha-1,2-mannosyltransferase ALG11</fullName>
    </alternativeName>
    <alternativeName>
        <fullName evidence="13">Asparagine-linked glycosylation protein 11</fullName>
    </alternativeName>
    <alternativeName>
        <fullName evidence="14">Glycolipid 2-alpha-mannosyltransferase</fullName>
    </alternativeName>
</protein>
<sequence length="640" mass="73318">MTMDAFDTVSQSAVPIEPLWKDFIVSKLYTIFTVLFVCAYVLINHTKPFMERLFNVPANDYRDMLGKVVNNPSGLIPKNKVGIKITALRRRLIMGAHNPQVYSTLPLNSESKGRLVDNRDEKYYRLRVAQVDRLDEERRKTFLMNIKPIDVNDPQRKTLFGFFHPFSYASGGGEKVLWEAVMSTLKNSPNNIAVIYTFTPSSNSSVFSILDNVKNTFGVDFLRNDRETLRNRLVFIHLSDKYQWLINGQSYKILSIVGQAIGSLLLVFSGLKQLVPDVFVDTIGLPFSYIYVCAFLDLPIISYIHYPTVSRDMLFAASQIKGVYGILKYWYWWSLLKIYAINIKVVDIVLYNSTWTAENVQEACKGSVDDENLSDHILYPPCVSADDLEFDRISTSELLENKRERIIVYLAQFRPEKRHILLLRHYKEYFSKTNDPYKLVFIGSVREGKDEKFISDLQGEALKLGIPPEFVVFELNAPTEIVYKWLRKADYGINCMWKEHFGIAVVEYMLNGAIPLSHASAGPLNDIVVPVINGKATNRKQLSSIVKIESYQRSGLFFRDETDPDYKGTISAYPTLTEMLVSATEMSEVGKQTMRENAIHVAREKFGRGAFSAKWNKSISKALLIERVRRSNRGKVEQLY</sequence>
<dbReference type="Proteomes" id="UP000189274">
    <property type="component" value="Unassembled WGS sequence"/>
</dbReference>
<evidence type="ECO:0000256" key="7">
    <source>
        <dbReference type="ARBA" id="ARBA00022679"/>
    </source>
</evidence>
<comment type="catalytic activity">
    <reaction evidence="15">
        <text>an alpha-D-Man-(1-&gt;3)-[alpha-D-Man-(1-&gt;6)]-beta-D-Man-(1-&gt;4)-beta-D-GlcNAc-(1-&gt;4)-alpha-D-GlcNAc-diphospho-di-trans,poly-cis-dolichol + 2 GDP-alpha-D-mannose = an alpha-D-Man-(1-&gt;2)-alpha-D-Man-(1-&gt;2)-alpha-D-Man-(1-&gt;3)-[alpha-D-Man-(1-&gt;6)]-beta-D-Man-(1-&gt;4)-beta-D-GlcNAc-(1-&gt;4)-alpha-D-GlcNAc-diphospho-di-trans,poly-cis-dolichol + 2 GDP + 2 H(+)</text>
        <dbReference type="Rhea" id="RHEA:29523"/>
        <dbReference type="Rhea" id="RHEA-COMP:19515"/>
        <dbReference type="Rhea" id="RHEA-COMP:19516"/>
        <dbReference type="ChEBI" id="CHEBI:15378"/>
        <dbReference type="ChEBI" id="CHEBI:57527"/>
        <dbReference type="ChEBI" id="CHEBI:58189"/>
        <dbReference type="ChEBI" id="CHEBI:132511"/>
        <dbReference type="ChEBI" id="CHEBI:132515"/>
        <dbReference type="EC" id="2.4.1.131"/>
    </reaction>
    <physiologicalReaction direction="left-to-right" evidence="15">
        <dbReference type="Rhea" id="RHEA:29524"/>
    </physiologicalReaction>
</comment>
<evidence type="ECO:0000313" key="19">
    <source>
        <dbReference type="EMBL" id="ONH75953.1"/>
    </source>
</evidence>
<dbReference type="GO" id="GO:0005789">
    <property type="term" value="C:endoplasmic reticulum membrane"/>
    <property type="evidence" value="ECO:0007669"/>
    <property type="project" value="UniProtKB-SubCell"/>
</dbReference>
<comment type="similarity">
    <text evidence="3">Belongs to the glycosyltransferase group 1 family.</text>
</comment>
<dbReference type="InterPro" id="IPR038013">
    <property type="entry name" value="ALG11"/>
</dbReference>
<feature type="domain" description="ALG11 mannosyltransferase N-terminal" evidence="18">
    <location>
        <begin position="158"/>
        <end position="362"/>
    </location>
</feature>
<dbReference type="PANTHER" id="PTHR45919">
    <property type="entry name" value="GDP-MAN:MAN(3)GLCNAC(2)-PP-DOL ALPHA-1,2-MANNOSYLTRANSFERASE"/>
    <property type="match status" value="1"/>
</dbReference>
<dbReference type="InterPro" id="IPR001296">
    <property type="entry name" value="Glyco_trans_1"/>
</dbReference>
<feature type="transmembrane region" description="Helical" evidence="16">
    <location>
        <begin position="24"/>
        <end position="43"/>
    </location>
</feature>
<dbReference type="Gene3D" id="3.40.50.2000">
    <property type="entry name" value="Glycogen Phosphorylase B"/>
    <property type="match status" value="1"/>
</dbReference>
<keyword evidence="7" id="KW-0808">Transferase</keyword>
<evidence type="ECO:0000259" key="18">
    <source>
        <dbReference type="Pfam" id="PF15924"/>
    </source>
</evidence>
<dbReference type="EC" id="2.4.1.131" evidence="4"/>
<dbReference type="Pfam" id="PF15924">
    <property type="entry name" value="ALG11_N"/>
    <property type="match status" value="1"/>
</dbReference>
<comment type="caution">
    <text evidence="19">The sequence shown here is derived from an EMBL/GenBank/DDBJ whole genome shotgun (WGS) entry which is preliminary data.</text>
</comment>
<proteinExistence type="inferred from homology"/>
<accession>A0A1V2LT04</accession>
<dbReference type="PANTHER" id="PTHR45919:SF1">
    <property type="entry name" value="GDP-MAN:MAN(3)GLCNAC(2)-PP-DOL ALPHA-1,2-MANNOSYLTRANSFERASE"/>
    <property type="match status" value="1"/>
</dbReference>
<organism evidence="19 20">
    <name type="scientific">Pichia kudriavzevii</name>
    <name type="common">Yeast</name>
    <name type="synonym">Issatchenkia orientalis</name>
    <dbReference type="NCBI Taxonomy" id="4909"/>
    <lineage>
        <taxon>Eukaryota</taxon>
        <taxon>Fungi</taxon>
        <taxon>Dikarya</taxon>
        <taxon>Ascomycota</taxon>
        <taxon>Saccharomycotina</taxon>
        <taxon>Pichiomycetes</taxon>
        <taxon>Pichiales</taxon>
        <taxon>Pichiaceae</taxon>
        <taxon>Pichia</taxon>
    </lineage>
</organism>
<evidence type="ECO:0000256" key="11">
    <source>
        <dbReference type="ARBA" id="ARBA00023136"/>
    </source>
</evidence>
<evidence type="ECO:0000259" key="17">
    <source>
        <dbReference type="Pfam" id="PF00534"/>
    </source>
</evidence>
<dbReference type="VEuPathDB" id="FungiDB:C5L36_0C07940"/>
<evidence type="ECO:0000256" key="13">
    <source>
        <dbReference type="ARBA" id="ARBA00032060"/>
    </source>
</evidence>
<feature type="transmembrane region" description="Helical" evidence="16">
    <location>
        <begin position="283"/>
        <end position="304"/>
    </location>
</feature>
<evidence type="ECO:0000256" key="5">
    <source>
        <dbReference type="ARBA" id="ARBA00022018"/>
    </source>
</evidence>
<comment type="subcellular location">
    <subcellularLocation>
        <location evidence="1">Endoplasmic reticulum membrane</location>
        <topology evidence="1">Single-pass membrane protein</topology>
    </subcellularLocation>
</comment>
<keyword evidence="10 16" id="KW-1133">Transmembrane helix</keyword>
<evidence type="ECO:0000256" key="2">
    <source>
        <dbReference type="ARBA" id="ARBA00004922"/>
    </source>
</evidence>
<comment type="pathway">
    <text evidence="2">Protein modification; protein glycosylation.</text>
</comment>
<evidence type="ECO:0000256" key="15">
    <source>
        <dbReference type="ARBA" id="ARBA00045065"/>
    </source>
</evidence>
<gene>
    <name evidence="19" type="ORF">BOH78_1377</name>
</gene>
<reference evidence="20" key="1">
    <citation type="journal article" date="2017" name="Genome Announc.">
        <title>Genome sequences of Cyberlindnera fabianii 65, Pichia kudriavzevii 129, and Saccharomyces cerevisiae 131 isolated from fermented masau fruits in Zimbabwe.</title>
        <authorList>
            <person name="van Rijswijck I.M.H."/>
            <person name="Derks M.F.L."/>
            <person name="Abee T."/>
            <person name="de Ridder D."/>
            <person name="Smid E.J."/>
        </authorList>
    </citation>
    <scope>NUCLEOTIDE SEQUENCE [LARGE SCALE GENOMIC DNA]</scope>
    <source>
        <strain evidence="20">129</strain>
    </source>
</reference>
<dbReference type="GO" id="GO:0004377">
    <property type="term" value="F:GDP-Man:Man(3)GlcNAc(2)-PP-Dol alpha-1,2-mannosyltransferase activity"/>
    <property type="evidence" value="ECO:0007669"/>
    <property type="project" value="UniProtKB-EC"/>
</dbReference>
<evidence type="ECO:0000256" key="6">
    <source>
        <dbReference type="ARBA" id="ARBA00022676"/>
    </source>
</evidence>
<keyword evidence="6" id="KW-0328">Glycosyltransferase</keyword>
<feature type="transmembrane region" description="Helical" evidence="16">
    <location>
        <begin position="251"/>
        <end position="271"/>
    </location>
</feature>
<evidence type="ECO:0000256" key="1">
    <source>
        <dbReference type="ARBA" id="ARBA00004389"/>
    </source>
</evidence>
<dbReference type="GO" id="GO:0006487">
    <property type="term" value="P:protein N-linked glycosylation"/>
    <property type="evidence" value="ECO:0007669"/>
    <property type="project" value="TreeGrafter"/>
</dbReference>
<dbReference type="InterPro" id="IPR031814">
    <property type="entry name" value="ALG11_N"/>
</dbReference>
<evidence type="ECO:0000313" key="20">
    <source>
        <dbReference type="Proteomes" id="UP000189274"/>
    </source>
</evidence>
<keyword evidence="9" id="KW-0256">Endoplasmic reticulum</keyword>
<evidence type="ECO:0000256" key="12">
    <source>
        <dbReference type="ARBA" id="ARBA00030431"/>
    </source>
</evidence>
<evidence type="ECO:0000256" key="3">
    <source>
        <dbReference type="ARBA" id="ARBA00006122"/>
    </source>
</evidence>
<dbReference type="Pfam" id="PF00534">
    <property type="entry name" value="Glycos_transf_1"/>
    <property type="match status" value="1"/>
</dbReference>
<feature type="domain" description="Glycosyl transferase family 1" evidence="17">
    <location>
        <begin position="397"/>
        <end position="534"/>
    </location>
</feature>
<dbReference type="SUPFAM" id="SSF53756">
    <property type="entry name" value="UDP-Glycosyltransferase/glycogen phosphorylase"/>
    <property type="match status" value="1"/>
</dbReference>
<evidence type="ECO:0000256" key="9">
    <source>
        <dbReference type="ARBA" id="ARBA00022824"/>
    </source>
</evidence>
<evidence type="ECO:0000256" key="4">
    <source>
        <dbReference type="ARBA" id="ARBA00012645"/>
    </source>
</evidence>